<evidence type="ECO:0000313" key="4">
    <source>
        <dbReference type="Proteomes" id="UP000467840"/>
    </source>
</evidence>
<dbReference type="NCBIfam" id="TIGR00756">
    <property type="entry name" value="PPR"/>
    <property type="match status" value="1"/>
</dbReference>
<keyword evidence="4" id="KW-1185">Reference proteome</keyword>
<dbReference type="EMBL" id="JAAGAX010000006">
    <property type="protein sequence ID" value="KAF2310447.1"/>
    <property type="molecule type" value="Genomic_DNA"/>
</dbReference>
<accession>A0A6A6MC13</accession>
<feature type="repeat" description="PPR" evidence="2">
    <location>
        <begin position="232"/>
        <end position="266"/>
    </location>
</feature>
<dbReference type="InterPro" id="IPR011990">
    <property type="entry name" value="TPR-like_helical_dom_sf"/>
</dbReference>
<evidence type="ECO:0000256" key="1">
    <source>
        <dbReference type="ARBA" id="ARBA00022737"/>
    </source>
</evidence>
<dbReference type="Gene3D" id="1.25.40.10">
    <property type="entry name" value="Tetratricopeptide repeat domain"/>
    <property type="match status" value="1"/>
</dbReference>
<dbReference type="GO" id="GO:0006357">
    <property type="term" value="P:regulation of transcription by RNA polymerase II"/>
    <property type="evidence" value="ECO:0007669"/>
    <property type="project" value="TreeGrafter"/>
</dbReference>
<protein>
    <recommendedName>
        <fullName evidence="5">Pentatricopeptide repeat-containing protein</fullName>
    </recommendedName>
</protein>
<dbReference type="Pfam" id="PF01535">
    <property type="entry name" value="PPR"/>
    <property type="match status" value="1"/>
</dbReference>
<dbReference type="PROSITE" id="PS51375">
    <property type="entry name" value="PPR"/>
    <property type="match status" value="1"/>
</dbReference>
<proteinExistence type="predicted"/>
<dbReference type="PANTHER" id="PTHR12683:SF10">
    <property type="entry name" value="OS09G0423300 PROTEIN"/>
    <property type="match status" value="1"/>
</dbReference>
<reference evidence="3 4" key="1">
    <citation type="journal article" date="2020" name="Mol. Plant">
        <title>The Chromosome-Based Rubber Tree Genome Provides New Insights into Spurge Genome Evolution and Rubber Biosynthesis.</title>
        <authorList>
            <person name="Liu J."/>
            <person name="Shi C."/>
            <person name="Shi C.C."/>
            <person name="Li W."/>
            <person name="Zhang Q.J."/>
            <person name="Zhang Y."/>
            <person name="Li K."/>
            <person name="Lu H.F."/>
            <person name="Shi C."/>
            <person name="Zhu S.T."/>
            <person name="Xiao Z.Y."/>
            <person name="Nan H."/>
            <person name="Yue Y."/>
            <person name="Zhu X.G."/>
            <person name="Wu Y."/>
            <person name="Hong X.N."/>
            <person name="Fan G.Y."/>
            <person name="Tong Y."/>
            <person name="Zhang D."/>
            <person name="Mao C.L."/>
            <person name="Liu Y.L."/>
            <person name="Hao S.J."/>
            <person name="Liu W.Q."/>
            <person name="Lv M.Q."/>
            <person name="Zhang H.B."/>
            <person name="Liu Y."/>
            <person name="Hu-Tang G.R."/>
            <person name="Wang J.P."/>
            <person name="Wang J.H."/>
            <person name="Sun Y.H."/>
            <person name="Ni S.B."/>
            <person name="Chen W.B."/>
            <person name="Zhang X.C."/>
            <person name="Jiao Y.N."/>
            <person name="Eichler E.E."/>
            <person name="Li G.H."/>
            <person name="Liu X."/>
            <person name="Gao L.Z."/>
        </authorList>
    </citation>
    <scope>NUCLEOTIDE SEQUENCE [LARGE SCALE GENOMIC DNA]</scope>
    <source>
        <strain evidence="4">cv. GT1</strain>
        <tissue evidence="3">Leaf</tissue>
    </source>
</reference>
<name>A0A6A6MC13_HEVBR</name>
<dbReference type="AlphaFoldDB" id="A0A6A6MC13"/>
<dbReference type="InterPro" id="IPR002885">
    <property type="entry name" value="PPR_rpt"/>
</dbReference>
<dbReference type="PANTHER" id="PTHR12683">
    <property type="entry name" value="CDK-ACTIVATING KINASE ASSEMBLY FACTOR MAT1"/>
    <property type="match status" value="1"/>
</dbReference>
<organism evidence="3 4">
    <name type="scientific">Hevea brasiliensis</name>
    <name type="common">Para rubber tree</name>
    <name type="synonym">Siphonia brasiliensis</name>
    <dbReference type="NCBI Taxonomy" id="3981"/>
    <lineage>
        <taxon>Eukaryota</taxon>
        <taxon>Viridiplantae</taxon>
        <taxon>Streptophyta</taxon>
        <taxon>Embryophyta</taxon>
        <taxon>Tracheophyta</taxon>
        <taxon>Spermatophyta</taxon>
        <taxon>Magnoliopsida</taxon>
        <taxon>eudicotyledons</taxon>
        <taxon>Gunneridae</taxon>
        <taxon>Pentapetalae</taxon>
        <taxon>rosids</taxon>
        <taxon>fabids</taxon>
        <taxon>Malpighiales</taxon>
        <taxon>Euphorbiaceae</taxon>
        <taxon>Crotonoideae</taxon>
        <taxon>Micrandreae</taxon>
        <taxon>Hevea</taxon>
    </lineage>
</organism>
<comment type="caution">
    <text evidence="3">The sequence shown here is derived from an EMBL/GenBank/DDBJ whole genome shotgun (WGS) entry which is preliminary data.</text>
</comment>
<evidence type="ECO:0000313" key="3">
    <source>
        <dbReference type="EMBL" id="KAF2310447.1"/>
    </source>
</evidence>
<evidence type="ECO:0008006" key="5">
    <source>
        <dbReference type="Google" id="ProtNLM"/>
    </source>
</evidence>
<gene>
    <name evidence="3" type="ORF">GH714_010536</name>
</gene>
<dbReference type="GO" id="GO:0005675">
    <property type="term" value="C:transcription factor TFIIH holo complex"/>
    <property type="evidence" value="ECO:0007669"/>
    <property type="project" value="TreeGrafter"/>
</dbReference>
<dbReference type="GO" id="GO:0006281">
    <property type="term" value="P:DNA repair"/>
    <property type="evidence" value="ECO:0007669"/>
    <property type="project" value="TreeGrafter"/>
</dbReference>
<sequence>MSLAKFIDHGKEASLGRCIVQGHEVAFKEFAFYDGGSVSMEGCSWCVVDQIEVKHREGQGQGFSPVKVSRIETELSESDAVLSTSRDLVHKNLNHDLIERNPDSKREIRKNYRGAKKGRKRQVGFKFNNKRNSSREEREEFFVHDTELDVNYSVIHSNLSLEQCNFILKKLERCSCESKTLRFFEWMKSNGKLEENLDAYNAILRVLGSREDWDFAERMIREVSGSFGTALDFRVFNTLIYVCSKRGLMELGGKWFRMMLELGVQPNMATFGMLMGLFQKGWNVEEQNLCFPK</sequence>
<keyword evidence="1" id="KW-0677">Repeat</keyword>
<dbReference type="Proteomes" id="UP000467840">
    <property type="component" value="Chromosome 14"/>
</dbReference>
<evidence type="ECO:0000256" key="2">
    <source>
        <dbReference type="PROSITE-ProRule" id="PRU00708"/>
    </source>
</evidence>